<dbReference type="InterPro" id="IPR036291">
    <property type="entry name" value="NAD(P)-bd_dom_sf"/>
</dbReference>
<dbReference type="SUPFAM" id="SSF51735">
    <property type="entry name" value="NAD(P)-binding Rossmann-fold domains"/>
    <property type="match status" value="1"/>
</dbReference>
<dbReference type="InterPro" id="IPR057326">
    <property type="entry name" value="KR_dom"/>
</dbReference>
<evidence type="ECO:0000313" key="6">
    <source>
        <dbReference type="Proteomes" id="UP000070501"/>
    </source>
</evidence>
<evidence type="ECO:0000256" key="3">
    <source>
        <dbReference type="RuleBase" id="RU000363"/>
    </source>
</evidence>
<organism evidence="5 6">
    <name type="scientific">Microdochium bolleyi</name>
    <dbReference type="NCBI Taxonomy" id="196109"/>
    <lineage>
        <taxon>Eukaryota</taxon>
        <taxon>Fungi</taxon>
        <taxon>Dikarya</taxon>
        <taxon>Ascomycota</taxon>
        <taxon>Pezizomycotina</taxon>
        <taxon>Sordariomycetes</taxon>
        <taxon>Xylariomycetidae</taxon>
        <taxon>Xylariales</taxon>
        <taxon>Microdochiaceae</taxon>
        <taxon>Microdochium</taxon>
    </lineage>
</organism>
<dbReference type="PRINTS" id="PR00081">
    <property type="entry name" value="GDHRDH"/>
</dbReference>
<dbReference type="InterPro" id="IPR002347">
    <property type="entry name" value="SDR_fam"/>
</dbReference>
<keyword evidence="2" id="KW-0560">Oxidoreductase</keyword>
<dbReference type="AlphaFoldDB" id="A0A136IVA7"/>
<dbReference type="GO" id="GO:0016616">
    <property type="term" value="F:oxidoreductase activity, acting on the CH-OH group of donors, NAD or NADP as acceptor"/>
    <property type="evidence" value="ECO:0007669"/>
    <property type="project" value="TreeGrafter"/>
</dbReference>
<dbReference type="Pfam" id="PF00106">
    <property type="entry name" value="adh_short"/>
    <property type="match status" value="1"/>
</dbReference>
<dbReference type="CDD" id="cd05233">
    <property type="entry name" value="SDR_c"/>
    <property type="match status" value="1"/>
</dbReference>
<evidence type="ECO:0000313" key="5">
    <source>
        <dbReference type="EMBL" id="KXJ88729.1"/>
    </source>
</evidence>
<dbReference type="PANTHER" id="PTHR42760:SF37">
    <property type="entry name" value="CLAVALDEHYDE DEHYDROGENASE"/>
    <property type="match status" value="1"/>
</dbReference>
<name>A0A136IVA7_9PEZI</name>
<dbReference type="InParanoid" id="A0A136IVA7"/>
<sequence>MSAAIRESNLWPTVGFIKNTHTDTYPDIDPLKADLSGKTVVITGASRGVGRAAAIAFAQAGASNIALTARSDLSELVAAVKAAARDAGRAAEPTVISASLDVASDPDVARFAQQVGDAFGAVDLLVNNAGYLSPWDKPFAETDTAEWWKNWEVNIKGVYLFSRYFVPLVLKSSSLKTILNVSSMGAVAISEGGSGYQTTKFAVCRLTEHIAAEYADQGLIVVAAHPGAIKTDMGNRLPESHLQWLTDTVELPAHWMTWFARERREWMQARFVNAQWDVKDLEARKEEIVEENKLKFRLVI</sequence>
<protein>
    <submittedName>
        <fullName evidence="5">Putative oxidoreductase</fullName>
    </submittedName>
</protein>
<proteinExistence type="inferred from homology"/>
<evidence type="ECO:0000256" key="2">
    <source>
        <dbReference type="ARBA" id="ARBA00023002"/>
    </source>
</evidence>
<dbReference type="Gene3D" id="3.40.50.720">
    <property type="entry name" value="NAD(P)-binding Rossmann-like Domain"/>
    <property type="match status" value="1"/>
</dbReference>
<evidence type="ECO:0000259" key="4">
    <source>
        <dbReference type="SMART" id="SM00822"/>
    </source>
</evidence>
<dbReference type="PANTHER" id="PTHR42760">
    <property type="entry name" value="SHORT-CHAIN DEHYDROGENASES/REDUCTASES FAMILY MEMBER"/>
    <property type="match status" value="1"/>
</dbReference>
<dbReference type="STRING" id="196109.A0A136IVA7"/>
<gene>
    <name evidence="5" type="ORF">Micbo1qcDRAFT_235612</name>
</gene>
<dbReference type="Proteomes" id="UP000070501">
    <property type="component" value="Unassembled WGS sequence"/>
</dbReference>
<dbReference type="SMART" id="SM00822">
    <property type="entry name" value="PKS_KR"/>
    <property type="match status" value="1"/>
</dbReference>
<dbReference type="OrthoDB" id="1933717at2759"/>
<dbReference type="PRINTS" id="PR00080">
    <property type="entry name" value="SDRFAMILY"/>
</dbReference>
<comment type="similarity">
    <text evidence="1 3">Belongs to the short-chain dehydrogenases/reductases (SDR) family.</text>
</comment>
<accession>A0A136IVA7</accession>
<evidence type="ECO:0000256" key="1">
    <source>
        <dbReference type="ARBA" id="ARBA00006484"/>
    </source>
</evidence>
<dbReference type="EMBL" id="KQ964257">
    <property type="protein sequence ID" value="KXJ88729.1"/>
    <property type="molecule type" value="Genomic_DNA"/>
</dbReference>
<reference evidence="6" key="1">
    <citation type="submission" date="2016-02" db="EMBL/GenBank/DDBJ databases">
        <title>Draft genome sequence of Microdochium bolleyi, a fungal endophyte of beachgrass.</title>
        <authorList>
            <consortium name="DOE Joint Genome Institute"/>
            <person name="David A.S."/>
            <person name="May G."/>
            <person name="Haridas S."/>
            <person name="Lim J."/>
            <person name="Wang M."/>
            <person name="Labutti K."/>
            <person name="Lipzen A."/>
            <person name="Barry K."/>
            <person name="Grigoriev I.V."/>
        </authorList>
    </citation>
    <scope>NUCLEOTIDE SEQUENCE [LARGE SCALE GENOMIC DNA]</scope>
    <source>
        <strain evidence="6">J235TASD1</strain>
    </source>
</reference>
<keyword evidence="6" id="KW-1185">Reference proteome</keyword>
<feature type="domain" description="Ketoreductase" evidence="4">
    <location>
        <begin position="38"/>
        <end position="232"/>
    </location>
</feature>